<comment type="caution">
    <text evidence="1">The sequence shown here is derived from an EMBL/GenBank/DDBJ whole genome shotgun (WGS) entry which is preliminary data.</text>
</comment>
<evidence type="ECO:0000313" key="2">
    <source>
        <dbReference type="Proteomes" id="UP001589575"/>
    </source>
</evidence>
<evidence type="ECO:0000313" key="1">
    <source>
        <dbReference type="EMBL" id="MFB9071284.1"/>
    </source>
</evidence>
<reference evidence="1 2" key="1">
    <citation type="submission" date="2024-09" db="EMBL/GenBank/DDBJ databases">
        <authorList>
            <person name="Sun Q."/>
            <person name="Mori K."/>
        </authorList>
    </citation>
    <scope>NUCLEOTIDE SEQUENCE [LARGE SCALE GENOMIC DNA]</scope>
    <source>
        <strain evidence="1 2">CCM 7609</strain>
    </source>
</reference>
<proteinExistence type="predicted"/>
<dbReference type="Proteomes" id="UP001589575">
    <property type="component" value="Unassembled WGS sequence"/>
</dbReference>
<gene>
    <name evidence="1" type="ORF">ACFFX0_08780</name>
</gene>
<name>A0ABV5FXY2_9MICC</name>
<accession>A0ABV5FXY2</accession>
<dbReference type="EMBL" id="JBHMFI010000001">
    <property type="protein sequence ID" value="MFB9071284.1"/>
    <property type="molecule type" value="Genomic_DNA"/>
</dbReference>
<protein>
    <submittedName>
        <fullName evidence="1">Uncharacterized protein</fullName>
    </submittedName>
</protein>
<organism evidence="1 2">
    <name type="scientific">Citricoccus parietis</name>
    <dbReference type="NCBI Taxonomy" id="592307"/>
    <lineage>
        <taxon>Bacteria</taxon>
        <taxon>Bacillati</taxon>
        <taxon>Actinomycetota</taxon>
        <taxon>Actinomycetes</taxon>
        <taxon>Micrococcales</taxon>
        <taxon>Micrococcaceae</taxon>
        <taxon>Citricoccus</taxon>
    </lineage>
</organism>
<keyword evidence="2" id="KW-1185">Reference proteome</keyword>
<sequence length="47" mass="5326">MPRAAMTAATITMTVALSPFPAFFMPSMIARDHESKMRNSPVRMRNR</sequence>